<evidence type="ECO:0000313" key="3">
    <source>
        <dbReference type="Proteomes" id="UP000007148"/>
    </source>
</evidence>
<dbReference type="Proteomes" id="UP000007148">
    <property type="component" value="Unassembled WGS sequence"/>
</dbReference>
<reference evidence="2 3" key="1">
    <citation type="journal article" date="2011" name="PLoS Pathog.">
        <title>Endophytic Life Strategies Decoded by Genome and Transcriptome Analyses of the Mutualistic Root Symbiont Piriformospora indica.</title>
        <authorList>
            <person name="Zuccaro A."/>
            <person name="Lahrmann U."/>
            <person name="Guldener U."/>
            <person name="Langen G."/>
            <person name="Pfiffi S."/>
            <person name="Biedenkopf D."/>
            <person name="Wong P."/>
            <person name="Samans B."/>
            <person name="Grimm C."/>
            <person name="Basiewicz M."/>
            <person name="Murat C."/>
            <person name="Martin F."/>
            <person name="Kogel K.H."/>
        </authorList>
    </citation>
    <scope>NUCLEOTIDE SEQUENCE [LARGE SCALE GENOMIC DNA]</scope>
    <source>
        <strain evidence="2 3">DSM 11827</strain>
    </source>
</reference>
<dbReference type="EMBL" id="CAFZ01000846">
    <property type="protein sequence ID" value="CCA76583.1"/>
    <property type="molecule type" value="Genomic_DNA"/>
</dbReference>
<dbReference type="OrthoDB" id="3250507at2759"/>
<sequence>MTMLDACARSRSSSRGSVKVSSSTRIILSDRPSLEEPLELSFFKRDCYWIFHPLLSSIPKEALDRTWNPQRLIRAGFPVIRIPFNDVLWLTTRRTSSPYPSNTQSPAPPSYSEPNETRLTFPVLQNRPNEIKLHEPSGSISERVVTDIIGQYAQAKRDLISLESKLRAASYLPTDNSSEIPMSDWQTAGVTTLELRRLQEAYDR</sequence>
<protein>
    <submittedName>
        <fullName evidence="2">Uncharacterized protein</fullName>
    </submittedName>
</protein>
<evidence type="ECO:0000256" key="1">
    <source>
        <dbReference type="SAM" id="MobiDB-lite"/>
    </source>
</evidence>
<dbReference type="HOGENOM" id="CLU_1343737_0_0_1"/>
<feature type="region of interest" description="Disordered" evidence="1">
    <location>
        <begin position="95"/>
        <end position="116"/>
    </location>
</feature>
<comment type="caution">
    <text evidence="2">The sequence shown here is derived from an EMBL/GenBank/DDBJ whole genome shotgun (WGS) entry which is preliminary data.</text>
</comment>
<proteinExistence type="predicted"/>
<name>G4TZ40_SERID</name>
<evidence type="ECO:0000313" key="2">
    <source>
        <dbReference type="EMBL" id="CCA76583.1"/>
    </source>
</evidence>
<dbReference type="InParanoid" id="G4TZ40"/>
<feature type="compositionally biased region" description="Polar residues" evidence="1">
    <location>
        <begin position="95"/>
        <end position="105"/>
    </location>
</feature>
<gene>
    <name evidence="2" type="ORF">PIIN_10575</name>
</gene>
<dbReference type="AlphaFoldDB" id="G4TZ40"/>
<keyword evidence="3" id="KW-1185">Reference proteome</keyword>
<accession>G4TZ40</accession>
<organism evidence="2 3">
    <name type="scientific">Serendipita indica (strain DSM 11827)</name>
    <name type="common">Root endophyte fungus</name>
    <name type="synonym">Piriformospora indica</name>
    <dbReference type="NCBI Taxonomy" id="1109443"/>
    <lineage>
        <taxon>Eukaryota</taxon>
        <taxon>Fungi</taxon>
        <taxon>Dikarya</taxon>
        <taxon>Basidiomycota</taxon>
        <taxon>Agaricomycotina</taxon>
        <taxon>Agaricomycetes</taxon>
        <taxon>Sebacinales</taxon>
        <taxon>Serendipitaceae</taxon>
        <taxon>Serendipita</taxon>
    </lineage>
</organism>